<dbReference type="Pfam" id="PF00155">
    <property type="entry name" value="Aminotran_1_2"/>
    <property type="match status" value="1"/>
</dbReference>
<comment type="pathway">
    <text evidence="9">Amino-acid biosynthesis; L-histidine biosynthesis; L-histidine from 5-phospho-alpha-D-ribose 1-diphosphate: step 7/9.</text>
</comment>
<dbReference type="PANTHER" id="PTHR42885">
    <property type="entry name" value="HISTIDINOL-PHOSPHATE AMINOTRANSFERASE-RELATED"/>
    <property type="match status" value="1"/>
</dbReference>
<gene>
    <name evidence="9" type="primary">hisC</name>
    <name evidence="11" type="ORF">ACFQQL_09715</name>
</gene>
<keyword evidence="8 9" id="KW-0368">Histidine biosynthesis</keyword>
<dbReference type="Gene3D" id="3.90.1150.10">
    <property type="entry name" value="Aspartate Aminotransferase, domain 1"/>
    <property type="match status" value="1"/>
</dbReference>
<dbReference type="SUPFAM" id="SSF53383">
    <property type="entry name" value="PLP-dependent transferases"/>
    <property type="match status" value="1"/>
</dbReference>
<dbReference type="EC" id="2.6.1.9" evidence="9"/>
<evidence type="ECO:0000259" key="10">
    <source>
        <dbReference type="Pfam" id="PF00155"/>
    </source>
</evidence>
<accession>A0ABW2Q794</accession>
<name>A0ABW2Q794_9MICO</name>
<dbReference type="InterPro" id="IPR001917">
    <property type="entry name" value="Aminotrans_II_pyridoxalP_BS"/>
</dbReference>
<dbReference type="InterPro" id="IPR015421">
    <property type="entry name" value="PyrdxlP-dep_Trfase_major"/>
</dbReference>
<dbReference type="InterPro" id="IPR004839">
    <property type="entry name" value="Aminotransferase_I/II_large"/>
</dbReference>
<comment type="caution">
    <text evidence="11">The sequence shown here is derived from an EMBL/GenBank/DDBJ whole genome shotgun (WGS) entry which is preliminary data.</text>
</comment>
<dbReference type="RefSeq" id="WP_382393664.1">
    <property type="nucleotide sequence ID" value="NZ_JBHTCQ010000001.1"/>
</dbReference>
<evidence type="ECO:0000313" key="12">
    <source>
        <dbReference type="Proteomes" id="UP001596455"/>
    </source>
</evidence>
<dbReference type="NCBIfam" id="TIGR01141">
    <property type="entry name" value="hisC"/>
    <property type="match status" value="1"/>
</dbReference>
<keyword evidence="6 9" id="KW-0808">Transferase</keyword>
<keyword evidence="7 9" id="KW-0663">Pyridoxal phosphate</keyword>
<reference evidence="12" key="1">
    <citation type="journal article" date="2019" name="Int. J. Syst. Evol. Microbiol.">
        <title>The Global Catalogue of Microorganisms (GCM) 10K type strain sequencing project: providing services to taxonomists for standard genome sequencing and annotation.</title>
        <authorList>
            <consortium name="The Broad Institute Genomics Platform"/>
            <consortium name="The Broad Institute Genome Sequencing Center for Infectious Disease"/>
            <person name="Wu L."/>
            <person name="Ma J."/>
        </authorList>
    </citation>
    <scope>NUCLEOTIDE SEQUENCE [LARGE SCALE GENOMIC DNA]</scope>
    <source>
        <strain evidence="12">JCM 1490</strain>
    </source>
</reference>
<evidence type="ECO:0000256" key="5">
    <source>
        <dbReference type="ARBA" id="ARBA00022605"/>
    </source>
</evidence>
<evidence type="ECO:0000256" key="8">
    <source>
        <dbReference type="ARBA" id="ARBA00023102"/>
    </source>
</evidence>
<feature type="domain" description="Aminotransferase class I/classII large" evidence="10">
    <location>
        <begin position="36"/>
        <end position="372"/>
    </location>
</feature>
<feature type="modified residue" description="N6-(pyridoxal phosphate)lysine" evidence="9">
    <location>
        <position position="248"/>
    </location>
</feature>
<dbReference type="CDD" id="cd00609">
    <property type="entry name" value="AAT_like"/>
    <property type="match status" value="1"/>
</dbReference>
<comment type="subunit">
    <text evidence="3 9">Homodimer.</text>
</comment>
<dbReference type="Proteomes" id="UP001596455">
    <property type="component" value="Unassembled WGS sequence"/>
</dbReference>
<proteinExistence type="inferred from homology"/>
<evidence type="ECO:0000256" key="9">
    <source>
        <dbReference type="HAMAP-Rule" id="MF_01023"/>
    </source>
</evidence>
<organism evidence="11 12">
    <name type="scientific">Georgenia alba</name>
    <dbReference type="NCBI Taxonomy" id="2233858"/>
    <lineage>
        <taxon>Bacteria</taxon>
        <taxon>Bacillati</taxon>
        <taxon>Actinomycetota</taxon>
        <taxon>Actinomycetes</taxon>
        <taxon>Micrococcales</taxon>
        <taxon>Bogoriellaceae</taxon>
        <taxon>Georgenia</taxon>
    </lineage>
</organism>
<dbReference type="InterPro" id="IPR015424">
    <property type="entry name" value="PyrdxlP-dep_Trfase"/>
</dbReference>
<keyword evidence="4 9" id="KW-0032">Aminotransferase</keyword>
<evidence type="ECO:0000256" key="3">
    <source>
        <dbReference type="ARBA" id="ARBA00011738"/>
    </source>
</evidence>
<comment type="cofactor">
    <cofactor evidence="1 9">
        <name>pyridoxal 5'-phosphate</name>
        <dbReference type="ChEBI" id="CHEBI:597326"/>
    </cofactor>
</comment>
<dbReference type="HAMAP" id="MF_01023">
    <property type="entry name" value="HisC_aminotrans_2"/>
    <property type="match status" value="1"/>
</dbReference>
<dbReference type="InterPro" id="IPR015422">
    <property type="entry name" value="PyrdxlP-dep_Trfase_small"/>
</dbReference>
<dbReference type="PANTHER" id="PTHR42885:SF2">
    <property type="entry name" value="HISTIDINOL-PHOSPHATE AMINOTRANSFERASE"/>
    <property type="match status" value="1"/>
</dbReference>
<evidence type="ECO:0000256" key="2">
    <source>
        <dbReference type="ARBA" id="ARBA00007970"/>
    </source>
</evidence>
<keyword evidence="5 9" id="KW-0028">Amino-acid biosynthesis</keyword>
<sequence>MITPAARRRTAGARLPLRSGLEGLEPYGAPQLDVPVLLNVNENPYPPSQAVVEDIADAVAKAAGGLNRYPDRDFAELRAELAEYLRVESGVTLSAGEIWAANGSNEVMLHLLQAYGGPGRAALSFAPTYSMYPEYARDTITEWITGRREEDFTLDVTHALDQIAAHRPSVILLASPNNPTGTALPLETVESIADAARDGGPIGPDGAPTAAVVVVDEAYGEFRRDGTPSALTLLERHPHLAVARTMSKAFGMAGLRLGYLAAAPALIDHLRIVRLPYHLSAVTQAAALAALRHREELMQQVASLREERDGLVTWLRDRGLRVADSDANFVLFGVFPHRDQVWNGLLERGVLVREVGPAGWLRASVGTPEETAAFKAALEEVLGS</sequence>
<evidence type="ECO:0000256" key="7">
    <source>
        <dbReference type="ARBA" id="ARBA00022898"/>
    </source>
</evidence>
<evidence type="ECO:0000313" key="11">
    <source>
        <dbReference type="EMBL" id="MFC7405384.1"/>
    </source>
</evidence>
<dbReference type="InterPro" id="IPR005861">
    <property type="entry name" value="HisP_aminotrans"/>
</dbReference>
<dbReference type="EMBL" id="JBHTCQ010000001">
    <property type="protein sequence ID" value="MFC7405384.1"/>
    <property type="molecule type" value="Genomic_DNA"/>
</dbReference>
<evidence type="ECO:0000256" key="4">
    <source>
        <dbReference type="ARBA" id="ARBA00022576"/>
    </source>
</evidence>
<keyword evidence="12" id="KW-1185">Reference proteome</keyword>
<dbReference type="NCBIfam" id="NF002877">
    <property type="entry name" value="PRK03317.1"/>
    <property type="match status" value="1"/>
</dbReference>
<comment type="similarity">
    <text evidence="2 9">Belongs to the class-II pyridoxal-phosphate-dependent aminotransferase family. Histidinol-phosphate aminotransferase subfamily.</text>
</comment>
<protein>
    <recommendedName>
        <fullName evidence="9">Histidinol-phosphate aminotransferase</fullName>
        <ecNumber evidence="9">2.6.1.9</ecNumber>
    </recommendedName>
    <alternativeName>
        <fullName evidence="9">Imidazole acetol-phosphate transaminase</fullName>
    </alternativeName>
</protein>
<dbReference type="Gene3D" id="3.40.640.10">
    <property type="entry name" value="Type I PLP-dependent aspartate aminotransferase-like (Major domain)"/>
    <property type="match status" value="1"/>
</dbReference>
<dbReference type="PROSITE" id="PS00599">
    <property type="entry name" value="AA_TRANSFER_CLASS_2"/>
    <property type="match status" value="1"/>
</dbReference>
<evidence type="ECO:0000256" key="6">
    <source>
        <dbReference type="ARBA" id="ARBA00022679"/>
    </source>
</evidence>
<dbReference type="GO" id="GO:0004400">
    <property type="term" value="F:histidinol-phosphate transaminase activity"/>
    <property type="evidence" value="ECO:0007669"/>
    <property type="project" value="UniProtKB-EC"/>
</dbReference>
<comment type="catalytic activity">
    <reaction evidence="9">
        <text>L-histidinol phosphate + 2-oxoglutarate = 3-(imidazol-4-yl)-2-oxopropyl phosphate + L-glutamate</text>
        <dbReference type="Rhea" id="RHEA:23744"/>
        <dbReference type="ChEBI" id="CHEBI:16810"/>
        <dbReference type="ChEBI" id="CHEBI:29985"/>
        <dbReference type="ChEBI" id="CHEBI:57766"/>
        <dbReference type="ChEBI" id="CHEBI:57980"/>
        <dbReference type="EC" id="2.6.1.9"/>
    </reaction>
</comment>
<evidence type="ECO:0000256" key="1">
    <source>
        <dbReference type="ARBA" id="ARBA00001933"/>
    </source>
</evidence>